<dbReference type="Proteomes" id="UP001141259">
    <property type="component" value="Unassembled WGS sequence"/>
</dbReference>
<evidence type="ECO:0000256" key="4">
    <source>
        <dbReference type="ARBA" id="ARBA00022969"/>
    </source>
</evidence>
<comment type="similarity">
    <text evidence="2">Belongs to the SsgA family.</text>
</comment>
<organism evidence="7 8">
    <name type="scientific">Umezawaea endophytica</name>
    <dbReference type="NCBI Taxonomy" id="1654476"/>
    <lineage>
        <taxon>Bacteria</taxon>
        <taxon>Bacillati</taxon>
        <taxon>Actinomycetota</taxon>
        <taxon>Actinomycetes</taxon>
        <taxon>Pseudonocardiales</taxon>
        <taxon>Pseudonocardiaceae</taxon>
        <taxon>Umezawaea</taxon>
    </lineage>
</organism>
<evidence type="ECO:0000256" key="3">
    <source>
        <dbReference type="ARBA" id="ARBA00022618"/>
    </source>
</evidence>
<evidence type="ECO:0000256" key="6">
    <source>
        <dbReference type="ARBA" id="ARBA00023306"/>
    </source>
</evidence>
<keyword evidence="8" id="KW-1185">Reference proteome</keyword>
<dbReference type="InterPro" id="IPR006776">
    <property type="entry name" value="SsgB"/>
</dbReference>
<name>A0A9X3AJN0_9PSEU</name>
<evidence type="ECO:0000313" key="8">
    <source>
        <dbReference type="Proteomes" id="UP001141259"/>
    </source>
</evidence>
<keyword evidence="4" id="KW-0749">Sporulation</keyword>
<sequence>MNKKIVITVATTFDLLTPGAAPAPIEAELRYDPDDPYAVAISFHTGQGEVEWMFGRELLADGLITRTGEGDIAVRPAPEDPERVLVELDAPTGFAVLSGRAEDIAEFLDLSYDVVSSGEEELWIDFDRELAKLAIQR</sequence>
<evidence type="ECO:0000256" key="2">
    <source>
        <dbReference type="ARBA" id="ARBA00009323"/>
    </source>
</evidence>
<dbReference type="Gene3D" id="2.30.31.20">
    <property type="entry name" value="Sporulation-specific cell division protein SsgB"/>
    <property type="match status" value="1"/>
</dbReference>
<gene>
    <name evidence="7" type="ORF">NZH93_33500</name>
</gene>
<dbReference type="Pfam" id="PF04686">
    <property type="entry name" value="SsgA"/>
    <property type="match status" value="1"/>
</dbReference>
<evidence type="ECO:0000313" key="7">
    <source>
        <dbReference type="EMBL" id="MCS7481800.1"/>
    </source>
</evidence>
<keyword evidence="3" id="KW-0132">Cell division</keyword>
<evidence type="ECO:0000256" key="1">
    <source>
        <dbReference type="ARBA" id="ARBA00004431"/>
    </source>
</evidence>
<comment type="subcellular location">
    <subcellularLocation>
        <location evidence="1">Cell septum</location>
    </subcellularLocation>
</comment>
<proteinExistence type="inferred from homology"/>
<protein>
    <submittedName>
        <fullName evidence="7">SsgA family sporulation/cell division regulator</fullName>
    </submittedName>
</protein>
<keyword evidence="5" id="KW-0717">Septation</keyword>
<dbReference type="InterPro" id="IPR038658">
    <property type="entry name" value="SsgB_sf"/>
</dbReference>
<reference evidence="7" key="1">
    <citation type="submission" date="2022-08" db="EMBL/GenBank/DDBJ databases">
        <authorList>
            <person name="Tistechok S."/>
            <person name="Samborskyy M."/>
            <person name="Roman I."/>
        </authorList>
    </citation>
    <scope>NUCLEOTIDE SEQUENCE</scope>
    <source>
        <strain evidence="7">DSM 103496</strain>
    </source>
</reference>
<dbReference type="GO" id="GO:0030428">
    <property type="term" value="C:cell septum"/>
    <property type="evidence" value="ECO:0007669"/>
    <property type="project" value="UniProtKB-SubCell"/>
</dbReference>
<comment type="caution">
    <text evidence="7">The sequence shown here is derived from an EMBL/GenBank/DDBJ whole genome shotgun (WGS) entry which is preliminary data.</text>
</comment>
<keyword evidence="6" id="KW-0131">Cell cycle</keyword>
<dbReference type="GO" id="GO:0030435">
    <property type="term" value="P:sporulation resulting in formation of a cellular spore"/>
    <property type="evidence" value="ECO:0007669"/>
    <property type="project" value="UniProtKB-KW"/>
</dbReference>
<evidence type="ECO:0000256" key="5">
    <source>
        <dbReference type="ARBA" id="ARBA00023210"/>
    </source>
</evidence>
<dbReference type="GO" id="GO:0000917">
    <property type="term" value="P:division septum assembly"/>
    <property type="evidence" value="ECO:0007669"/>
    <property type="project" value="UniProtKB-KW"/>
</dbReference>
<dbReference type="AlphaFoldDB" id="A0A9X3AJN0"/>
<dbReference type="EMBL" id="JANYMP010000020">
    <property type="protein sequence ID" value="MCS7481800.1"/>
    <property type="molecule type" value="Genomic_DNA"/>
</dbReference>
<accession>A0A9X3AJN0</accession>
<dbReference type="RefSeq" id="WP_259627288.1">
    <property type="nucleotide sequence ID" value="NZ_JANYMP010000020.1"/>
</dbReference>